<dbReference type="GO" id="GO:0016887">
    <property type="term" value="F:ATP hydrolysis activity"/>
    <property type="evidence" value="ECO:0007669"/>
    <property type="project" value="InterPro"/>
</dbReference>
<evidence type="ECO:0000313" key="2">
    <source>
        <dbReference type="EMBL" id="NEU74655.1"/>
    </source>
</evidence>
<dbReference type="PRINTS" id="PR01100">
    <property type="entry name" value="SHIKIMTKNASE"/>
</dbReference>
<dbReference type="InterPro" id="IPR027417">
    <property type="entry name" value="P-loop_NTPase"/>
</dbReference>
<dbReference type="RefSeq" id="WP_039737430.1">
    <property type="nucleotide sequence ID" value="NZ_JTCM02000046.1"/>
</dbReference>
<dbReference type="InterPro" id="IPR002182">
    <property type="entry name" value="NB-ARC"/>
</dbReference>
<keyword evidence="3" id="KW-1185">Reference proteome</keyword>
<keyword evidence="2" id="KW-0418">Kinase</keyword>
<dbReference type="GO" id="GO:0005524">
    <property type="term" value="F:ATP binding"/>
    <property type="evidence" value="ECO:0007669"/>
    <property type="project" value="InterPro"/>
</dbReference>
<dbReference type="SUPFAM" id="SSF52540">
    <property type="entry name" value="P-loop containing nucleoside triphosphate hydrolases"/>
    <property type="match status" value="1"/>
</dbReference>
<accession>A0A846HBA7</accession>
<protein>
    <submittedName>
        <fullName evidence="2">Adenylate kinase</fullName>
    </submittedName>
</protein>
<comment type="caution">
    <text evidence="2">The sequence shown here is derived from an EMBL/GenBank/DDBJ whole genome shotgun (WGS) entry which is preliminary data.</text>
</comment>
<dbReference type="PANTHER" id="PTHR37816:SF1">
    <property type="entry name" value="TOXIN"/>
    <property type="match status" value="1"/>
</dbReference>
<dbReference type="GO" id="GO:0016301">
    <property type="term" value="F:kinase activity"/>
    <property type="evidence" value="ECO:0007669"/>
    <property type="project" value="UniProtKB-KW"/>
</dbReference>
<reference evidence="2 3" key="1">
    <citation type="journal article" date="2015" name="Genome Announc.">
        <title>Draft Genome Sequence of Cyanobacterium Hassallia byssoidea Strain VB512170, Isolated from Monuments in India.</title>
        <authorList>
            <person name="Singh D."/>
            <person name="Chandrababunaidu M.M."/>
            <person name="Panda A."/>
            <person name="Sen D."/>
            <person name="Bhattacharyya S."/>
            <person name="Adhikary S.P."/>
            <person name="Tripathy S."/>
        </authorList>
    </citation>
    <scope>NUCLEOTIDE SEQUENCE [LARGE SCALE GENOMIC DNA]</scope>
    <source>
        <strain evidence="2 3">VB512170</strain>
    </source>
</reference>
<evidence type="ECO:0000259" key="1">
    <source>
        <dbReference type="Pfam" id="PF00931"/>
    </source>
</evidence>
<dbReference type="AlphaFoldDB" id="A0A846HBA7"/>
<proteinExistence type="predicted"/>
<sequence>MNFLEHPQRISVVGTSGSGKTTLAKQISQRLTIPHIELDYLHWQPNWVEVPNDVMREKVSQALSGNAWVVDGNYSMVRDIVWGKADTVVWLDYSLSVVISRVVLRTFQRVVKQQEVCNGNRETWKTTFSRESIILWALQTYHKNRRQYALLLKKPEYAHLNIVHLRSPASAQNWLSLIPTYYE</sequence>
<dbReference type="Gene3D" id="3.40.50.300">
    <property type="entry name" value="P-loop containing nucleotide triphosphate hydrolases"/>
    <property type="match status" value="1"/>
</dbReference>
<name>A0A846HBA7_9CYAN</name>
<keyword evidence="2" id="KW-0808">Transferase</keyword>
<dbReference type="PANTHER" id="PTHR37816">
    <property type="entry name" value="YALI0E33011P"/>
    <property type="match status" value="1"/>
</dbReference>
<dbReference type="EMBL" id="JTCM02000046">
    <property type="protein sequence ID" value="NEU74655.1"/>
    <property type="molecule type" value="Genomic_DNA"/>
</dbReference>
<dbReference type="InterPro" id="IPR052922">
    <property type="entry name" value="Cytidylate_Kinase-2"/>
</dbReference>
<organism evidence="2 3">
    <name type="scientific">Hassallia byssoidea VB512170</name>
    <dbReference type="NCBI Taxonomy" id="1304833"/>
    <lineage>
        <taxon>Bacteria</taxon>
        <taxon>Bacillati</taxon>
        <taxon>Cyanobacteriota</taxon>
        <taxon>Cyanophyceae</taxon>
        <taxon>Nostocales</taxon>
        <taxon>Tolypothrichaceae</taxon>
        <taxon>Hassallia</taxon>
    </lineage>
</organism>
<gene>
    <name evidence="2" type="ORF">PI95_019370</name>
</gene>
<evidence type="ECO:0000313" key="3">
    <source>
        <dbReference type="Proteomes" id="UP000031549"/>
    </source>
</evidence>
<feature type="domain" description="NB-ARC" evidence="1">
    <location>
        <begin position="6"/>
        <end position="61"/>
    </location>
</feature>
<dbReference type="Pfam" id="PF00931">
    <property type="entry name" value="NB-ARC"/>
    <property type="match status" value="1"/>
</dbReference>
<dbReference type="Proteomes" id="UP000031549">
    <property type="component" value="Unassembled WGS sequence"/>
</dbReference>